<protein>
    <submittedName>
        <fullName evidence="6">Tsp42Eq</fullName>
    </submittedName>
</protein>
<accession>A0A0M4E506</accession>
<evidence type="ECO:0000256" key="1">
    <source>
        <dbReference type="ARBA" id="ARBA00004141"/>
    </source>
</evidence>
<dbReference type="SUPFAM" id="SSF48652">
    <property type="entry name" value="Tetraspanin"/>
    <property type="match status" value="1"/>
</dbReference>
<proteinExistence type="predicted"/>
<sequence>MSCGTQTLKISSFVLDFLCCVLGALMIASCSYALITFPNSAAIRIPCILGLALGVLIFGSTIFGCIAVLRENIRLCWLYAAILLALTCAQMAVIFAQPINFDLLANETISVAWQEQLYHKNSMSYYEIKFQCCGKSGPTDYFNSGLKLPASCYLNQMSNISQDLFTNGCNSRLAAVYTKGTKYERISDWSVVGAEASCLFEFLSLYFVINFVYKLQILTVIVAGMFAITLQNAERRRFYR</sequence>
<dbReference type="AlphaFoldDB" id="A0A0M4E506"/>
<dbReference type="Gene3D" id="1.10.1450.10">
    <property type="entry name" value="Tetraspanin"/>
    <property type="match status" value="1"/>
</dbReference>
<keyword evidence="4 5" id="KW-0472">Membrane</keyword>
<dbReference type="InterPro" id="IPR018499">
    <property type="entry name" value="Tetraspanin/Peripherin"/>
</dbReference>
<keyword evidence="7" id="KW-1185">Reference proteome</keyword>
<feature type="transmembrane region" description="Helical" evidence="5">
    <location>
        <begin position="76"/>
        <end position="96"/>
    </location>
</feature>
<organism evidence="6 7">
    <name type="scientific">Drosophila busckii</name>
    <name type="common">Fruit fly</name>
    <dbReference type="NCBI Taxonomy" id="30019"/>
    <lineage>
        <taxon>Eukaryota</taxon>
        <taxon>Metazoa</taxon>
        <taxon>Ecdysozoa</taxon>
        <taxon>Arthropoda</taxon>
        <taxon>Hexapoda</taxon>
        <taxon>Insecta</taxon>
        <taxon>Pterygota</taxon>
        <taxon>Neoptera</taxon>
        <taxon>Endopterygota</taxon>
        <taxon>Diptera</taxon>
        <taxon>Brachycera</taxon>
        <taxon>Muscomorpha</taxon>
        <taxon>Ephydroidea</taxon>
        <taxon>Drosophilidae</taxon>
        <taxon>Drosophila</taxon>
    </lineage>
</organism>
<dbReference type="Pfam" id="PF00335">
    <property type="entry name" value="Tetraspanin"/>
    <property type="match status" value="1"/>
</dbReference>
<dbReference type="OrthoDB" id="6239677at2759"/>
<dbReference type="GO" id="GO:0016020">
    <property type="term" value="C:membrane"/>
    <property type="evidence" value="ECO:0007669"/>
    <property type="project" value="UniProtKB-SubCell"/>
</dbReference>
<evidence type="ECO:0000313" key="6">
    <source>
        <dbReference type="EMBL" id="ALC41254.1"/>
    </source>
</evidence>
<evidence type="ECO:0000256" key="3">
    <source>
        <dbReference type="ARBA" id="ARBA00022989"/>
    </source>
</evidence>
<keyword evidence="2 5" id="KW-0812">Transmembrane</keyword>
<gene>
    <name evidence="6" type="ORF">Dbus_chr2Rg833</name>
</gene>
<dbReference type="InterPro" id="IPR008952">
    <property type="entry name" value="Tetraspanin_EC2_sf"/>
</dbReference>
<dbReference type="Proteomes" id="UP000494163">
    <property type="component" value="Chromosome 2R"/>
</dbReference>
<evidence type="ECO:0000256" key="2">
    <source>
        <dbReference type="ARBA" id="ARBA00022692"/>
    </source>
</evidence>
<feature type="transmembrane region" description="Helical" evidence="5">
    <location>
        <begin position="12"/>
        <end position="35"/>
    </location>
</feature>
<reference evidence="6 7" key="1">
    <citation type="submission" date="2015-08" db="EMBL/GenBank/DDBJ databases">
        <title>Ancestral chromatin configuration constrains chromatin evolution on differentiating sex chromosomes in Drosophila.</title>
        <authorList>
            <person name="Zhou Q."/>
            <person name="Bachtrog D."/>
        </authorList>
    </citation>
    <scope>NUCLEOTIDE SEQUENCE [LARGE SCALE GENOMIC DNA]</scope>
    <source>
        <tissue evidence="6">Whole larvae</tissue>
    </source>
</reference>
<feature type="transmembrane region" description="Helical" evidence="5">
    <location>
        <begin position="211"/>
        <end position="230"/>
    </location>
</feature>
<keyword evidence="3 5" id="KW-1133">Transmembrane helix</keyword>
<dbReference type="EMBL" id="CP012524">
    <property type="protein sequence ID" value="ALC41254.1"/>
    <property type="molecule type" value="Genomic_DNA"/>
</dbReference>
<dbReference type="CDD" id="cd03127">
    <property type="entry name" value="tetraspanin_LEL"/>
    <property type="match status" value="1"/>
</dbReference>
<name>A0A0M4E506_DROBS</name>
<dbReference type="OMA" id="CCGQTGP"/>
<comment type="subcellular location">
    <subcellularLocation>
        <location evidence="1">Membrane</location>
        <topology evidence="1">Multi-pass membrane protein</topology>
    </subcellularLocation>
</comment>
<feature type="transmembrane region" description="Helical" evidence="5">
    <location>
        <begin position="41"/>
        <end position="69"/>
    </location>
</feature>
<evidence type="ECO:0000313" key="7">
    <source>
        <dbReference type="Proteomes" id="UP000494163"/>
    </source>
</evidence>
<evidence type="ECO:0000256" key="5">
    <source>
        <dbReference type="SAM" id="Phobius"/>
    </source>
</evidence>
<evidence type="ECO:0000256" key="4">
    <source>
        <dbReference type="ARBA" id="ARBA00023136"/>
    </source>
</evidence>